<dbReference type="RefSeq" id="WP_350245095.1">
    <property type="nucleotide sequence ID" value="NZ_CP158299.1"/>
</dbReference>
<sequence length="170" mass="18824">MTGDQTLRLQRVLHLALSSPYPGERDKAVTLLAQLLAKAGIGLHQLDGSFTPGASLDDLRRRAGLPCPHTVLIRSREELTLYHHLIRQLAPHAWPPAALAEDTQGYRLTYVVEAALHLELDRRYQQARTALPARLAAAQQQAQREYQARRQVLFDEAIQALAQGTGGAQP</sequence>
<name>A0AAU7UDY8_9DEIO</name>
<dbReference type="AlphaFoldDB" id="A0AAU7UDY8"/>
<evidence type="ECO:0000313" key="1">
    <source>
        <dbReference type="EMBL" id="XBV86998.1"/>
    </source>
</evidence>
<accession>A0AAU7UDY8</accession>
<dbReference type="KEGG" id="dsc:ABOD76_12030"/>
<gene>
    <name evidence="1" type="ORF">ABOD76_12030</name>
</gene>
<reference evidence="1" key="1">
    <citation type="submission" date="2024-06" db="EMBL/GenBank/DDBJ databases">
        <title>Draft Genome Sequence of Deinococcus sonorensis Type Strain KR-87, a Biofilm Producing Representative of the Genus Deinococcus.</title>
        <authorList>
            <person name="Boren L.S."/>
            <person name="Grosso R.A."/>
            <person name="Hugenberg-Cox A.N."/>
            <person name="Hill J.T.E."/>
            <person name="Albert C.M."/>
            <person name="Tuohy J.M."/>
        </authorList>
    </citation>
    <scope>NUCLEOTIDE SEQUENCE</scope>
    <source>
        <strain evidence="1">KR-87</strain>
    </source>
</reference>
<dbReference type="EMBL" id="CP158299">
    <property type="protein sequence ID" value="XBV86998.1"/>
    <property type="molecule type" value="Genomic_DNA"/>
</dbReference>
<organism evidence="1">
    <name type="scientific">Deinococcus sonorensis KR-87</name>
    <dbReference type="NCBI Taxonomy" id="694439"/>
    <lineage>
        <taxon>Bacteria</taxon>
        <taxon>Thermotogati</taxon>
        <taxon>Deinococcota</taxon>
        <taxon>Deinococci</taxon>
        <taxon>Deinococcales</taxon>
        <taxon>Deinococcaceae</taxon>
        <taxon>Deinococcus</taxon>
    </lineage>
</organism>
<proteinExistence type="predicted"/>
<protein>
    <submittedName>
        <fullName evidence="1">Uncharacterized protein</fullName>
    </submittedName>
</protein>